<dbReference type="InterPro" id="IPR052700">
    <property type="entry name" value="Carb_kinase_PfkB-like"/>
</dbReference>
<evidence type="ECO:0000256" key="2">
    <source>
        <dbReference type="ARBA" id="ARBA00022679"/>
    </source>
</evidence>
<dbReference type="EMBL" id="JOTM01000021">
    <property type="protein sequence ID" value="KEK23024.1"/>
    <property type="molecule type" value="Genomic_DNA"/>
</dbReference>
<sequence length="338" mass="37293">MPKNIAVFGEVMMRLQVPGYEYLSQANTLNYSFSGTGVNVASALARLGHGGSLVSTLPDNAVGDAAISYVQKLGIHHSFIKRGGKYVGMYFLENGFGARPSRVTYSNRLESSFNTAPEGTYHFEEIAKKIDVVHFCGITLAMNDSVRQHMQSFAKAVKENGGTVVFDCNYRPSLWGEGGYEQAKPHYEEMLYLADIVMMNEKDAMFILGMKTDEIERKEQLTDLIPKVAKRYHISTIAGTHRAINSDNTHSLCGYMFKNQRFTFSKTLTFSVYDRIGAGDAYTSGIIHGEVEGFASEKTVAFAAVAGMLAHTIVGDTPMSSEKDIFRAMTESVGDVER</sequence>
<feature type="domain" description="Carbohydrate kinase PfkB" evidence="4">
    <location>
        <begin position="3"/>
        <end position="317"/>
    </location>
</feature>
<accession>A0A073K6Y0</accession>
<keyword evidence="6" id="KW-1185">Reference proteome</keyword>
<keyword evidence="3 5" id="KW-0418">Kinase</keyword>
<comment type="similarity">
    <text evidence="1">Belongs to the carbohydrate kinase PfkB family.</text>
</comment>
<keyword evidence="2" id="KW-0808">Transferase</keyword>
<name>A0A073K6Y0_9BACI</name>
<gene>
    <name evidence="5" type="ORF">BAGA_14440</name>
</gene>
<evidence type="ECO:0000256" key="3">
    <source>
        <dbReference type="ARBA" id="ARBA00022777"/>
    </source>
</evidence>
<dbReference type="Proteomes" id="UP000027778">
    <property type="component" value="Unassembled WGS sequence"/>
</dbReference>
<dbReference type="STRING" id="574375.AZF08_22400"/>
<proteinExistence type="inferred from homology"/>
<dbReference type="PANTHER" id="PTHR43320:SF2">
    <property type="entry name" value="2-DEHYDRO-3-DEOXYGLUCONOKINASE_2-DEHYDRO-3-DEOXYGALACTONOKINASE"/>
    <property type="match status" value="1"/>
</dbReference>
<evidence type="ECO:0000259" key="4">
    <source>
        <dbReference type="Pfam" id="PF00294"/>
    </source>
</evidence>
<dbReference type="InterPro" id="IPR029056">
    <property type="entry name" value="Ribokinase-like"/>
</dbReference>
<evidence type="ECO:0000313" key="6">
    <source>
        <dbReference type="Proteomes" id="UP000027778"/>
    </source>
</evidence>
<reference evidence="5 6" key="1">
    <citation type="submission" date="2014-06" db="EMBL/GenBank/DDBJ databases">
        <title>Draft genome sequence of Bacillus gaemokensis JCM 15801 (MCCC 1A00707).</title>
        <authorList>
            <person name="Lai Q."/>
            <person name="Liu Y."/>
            <person name="Shao Z."/>
        </authorList>
    </citation>
    <scope>NUCLEOTIDE SEQUENCE [LARGE SCALE GENOMIC DNA]</scope>
    <source>
        <strain evidence="5 6">JCM 15801</strain>
    </source>
</reference>
<dbReference type="AlphaFoldDB" id="A0A073K6Y0"/>
<dbReference type="Gene3D" id="3.40.1190.20">
    <property type="match status" value="1"/>
</dbReference>
<comment type="caution">
    <text evidence="5">The sequence shown here is derived from an EMBL/GenBank/DDBJ whole genome shotgun (WGS) entry which is preliminary data.</text>
</comment>
<dbReference type="RefSeq" id="WP_033676271.1">
    <property type="nucleotide sequence ID" value="NZ_JOTM01000021.1"/>
</dbReference>
<organism evidence="5 6">
    <name type="scientific">Bacillus gaemokensis</name>
    <dbReference type="NCBI Taxonomy" id="574375"/>
    <lineage>
        <taxon>Bacteria</taxon>
        <taxon>Bacillati</taxon>
        <taxon>Bacillota</taxon>
        <taxon>Bacilli</taxon>
        <taxon>Bacillales</taxon>
        <taxon>Bacillaceae</taxon>
        <taxon>Bacillus</taxon>
        <taxon>Bacillus cereus group</taxon>
    </lineage>
</organism>
<dbReference type="CDD" id="cd01166">
    <property type="entry name" value="KdgK"/>
    <property type="match status" value="1"/>
</dbReference>
<evidence type="ECO:0000256" key="1">
    <source>
        <dbReference type="ARBA" id="ARBA00010688"/>
    </source>
</evidence>
<protein>
    <submittedName>
        <fullName evidence="5">2-dehydro-3-deoxygluconokinase</fullName>
    </submittedName>
</protein>
<dbReference type="InterPro" id="IPR011611">
    <property type="entry name" value="PfkB_dom"/>
</dbReference>
<evidence type="ECO:0000313" key="5">
    <source>
        <dbReference type="EMBL" id="KEK23024.1"/>
    </source>
</evidence>
<dbReference type="SUPFAM" id="SSF53613">
    <property type="entry name" value="Ribokinase-like"/>
    <property type="match status" value="1"/>
</dbReference>
<dbReference type="Pfam" id="PF00294">
    <property type="entry name" value="PfkB"/>
    <property type="match status" value="1"/>
</dbReference>
<dbReference type="eggNOG" id="COG0524">
    <property type="taxonomic scope" value="Bacteria"/>
</dbReference>
<dbReference type="OrthoDB" id="9813569at2"/>
<dbReference type="PANTHER" id="PTHR43320">
    <property type="entry name" value="SUGAR KINASE"/>
    <property type="match status" value="1"/>
</dbReference>
<dbReference type="GO" id="GO:0016301">
    <property type="term" value="F:kinase activity"/>
    <property type="evidence" value="ECO:0007669"/>
    <property type="project" value="UniProtKB-KW"/>
</dbReference>